<protein>
    <recommendedName>
        <fullName evidence="2">mannose-1-phosphate guanylyltransferase</fullName>
        <ecNumber evidence="2">2.7.7.13</ecNumber>
    </recommendedName>
</protein>
<evidence type="ECO:0000313" key="13">
    <source>
        <dbReference type="Proteomes" id="UP000292580"/>
    </source>
</evidence>
<dbReference type="Gene3D" id="2.60.120.10">
    <property type="entry name" value="Jelly Rolls"/>
    <property type="match status" value="1"/>
</dbReference>
<comment type="similarity">
    <text evidence="1 8">Belongs to the mannose-6-phosphate isomerase type 2 family.</text>
</comment>
<evidence type="ECO:0000259" key="10">
    <source>
        <dbReference type="Pfam" id="PF01050"/>
    </source>
</evidence>
<keyword evidence="12" id="KW-0413">Isomerase</keyword>
<organism evidence="12 13">
    <name type="scientific">Methanofollis fontis</name>
    <dbReference type="NCBI Taxonomy" id="2052832"/>
    <lineage>
        <taxon>Archaea</taxon>
        <taxon>Methanobacteriati</taxon>
        <taxon>Methanobacteriota</taxon>
        <taxon>Stenosarchaea group</taxon>
        <taxon>Methanomicrobia</taxon>
        <taxon>Methanomicrobiales</taxon>
        <taxon>Methanomicrobiaceae</taxon>
        <taxon>Methanofollis</taxon>
    </lineage>
</organism>
<gene>
    <name evidence="12" type="ORF">CUJ86_11465</name>
</gene>
<dbReference type="GO" id="GO:0005525">
    <property type="term" value="F:GTP binding"/>
    <property type="evidence" value="ECO:0007669"/>
    <property type="project" value="UniProtKB-KW"/>
</dbReference>
<dbReference type="Proteomes" id="UP000292580">
    <property type="component" value="Unassembled WGS sequence"/>
</dbReference>
<evidence type="ECO:0000256" key="2">
    <source>
        <dbReference type="ARBA" id="ARBA00012387"/>
    </source>
</evidence>
<dbReference type="GO" id="GO:0016853">
    <property type="term" value="F:isomerase activity"/>
    <property type="evidence" value="ECO:0007669"/>
    <property type="project" value="UniProtKB-KW"/>
</dbReference>
<dbReference type="GO" id="GO:0009298">
    <property type="term" value="P:GDP-mannose biosynthetic process"/>
    <property type="evidence" value="ECO:0007669"/>
    <property type="project" value="TreeGrafter"/>
</dbReference>
<keyword evidence="5" id="KW-0547">Nucleotide-binding</keyword>
<keyword evidence="3 12" id="KW-0808">Transferase</keyword>
<keyword evidence="13" id="KW-1185">Reference proteome</keyword>
<evidence type="ECO:0000256" key="3">
    <source>
        <dbReference type="ARBA" id="ARBA00022679"/>
    </source>
</evidence>
<evidence type="ECO:0000256" key="8">
    <source>
        <dbReference type="RuleBase" id="RU004190"/>
    </source>
</evidence>
<dbReference type="CDD" id="cd02509">
    <property type="entry name" value="GDP-M1P_Guanylyltransferase"/>
    <property type="match status" value="1"/>
</dbReference>
<dbReference type="Pfam" id="PF01050">
    <property type="entry name" value="MannoseP_isomer"/>
    <property type="match status" value="1"/>
</dbReference>
<keyword evidence="4 12" id="KW-0548">Nucleotidyltransferase</keyword>
<keyword evidence="6" id="KW-0342">GTP-binding</keyword>
<dbReference type="InterPro" id="IPR006375">
    <property type="entry name" value="Man1P_GuaTrfase/Man6P_Isoase"/>
</dbReference>
<dbReference type="InterPro" id="IPR011051">
    <property type="entry name" value="RmlC_Cupin_sf"/>
</dbReference>
<proteinExistence type="inferred from homology"/>
<name>A0A483CSB4_9EURY</name>
<evidence type="ECO:0000256" key="7">
    <source>
        <dbReference type="ARBA" id="ARBA00047343"/>
    </source>
</evidence>
<feature type="domain" description="Mannose-6-phosphate isomerase type II C-terminal" evidence="10">
    <location>
        <begin position="334"/>
        <end position="445"/>
    </location>
</feature>
<dbReference type="AlphaFoldDB" id="A0A483CSB4"/>
<evidence type="ECO:0000256" key="6">
    <source>
        <dbReference type="ARBA" id="ARBA00023134"/>
    </source>
</evidence>
<dbReference type="Pfam" id="PF22640">
    <property type="entry name" value="ManC_GMP_beta-helix"/>
    <property type="match status" value="1"/>
</dbReference>
<dbReference type="NCBIfam" id="TIGR01479">
    <property type="entry name" value="GMP_PMI"/>
    <property type="match status" value="1"/>
</dbReference>
<dbReference type="EMBL" id="PGCL01000009">
    <property type="protein sequence ID" value="TAJ43253.1"/>
    <property type="molecule type" value="Genomic_DNA"/>
</dbReference>
<dbReference type="PANTHER" id="PTHR46390:SF1">
    <property type="entry name" value="MANNOSE-1-PHOSPHATE GUANYLYLTRANSFERASE"/>
    <property type="match status" value="1"/>
</dbReference>
<dbReference type="OrthoDB" id="5825at2157"/>
<dbReference type="InterPro" id="IPR005835">
    <property type="entry name" value="NTP_transferase_dom"/>
</dbReference>
<dbReference type="RefSeq" id="WP_130647713.1">
    <property type="nucleotide sequence ID" value="NZ_PGCL01000009.1"/>
</dbReference>
<dbReference type="InterPro" id="IPR029044">
    <property type="entry name" value="Nucleotide-diphossugar_trans"/>
</dbReference>
<evidence type="ECO:0000256" key="1">
    <source>
        <dbReference type="ARBA" id="ARBA00006115"/>
    </source>
</evidence>
<feature type="domain" description="MannoseP isomerase/GMP-like beta-helix" evidence="11">
    <location>
        <begin position="274"/>
        <end position="327"/>
    </location>
</feature>
<reference evidence="12 13" key="1">
    <citation type="submission" date="2017-11" db="EMBL/GenBank/DDBJ databases">
        <title>Isolation and Characterization of Methanofollis Species from Methane Seep Offshore SW Taiwan.</title>
        <authorList>
            <person name="Teng N.-H."/>
            <person name="Lai M.-C."/>
            <person name="Chen S.-C."/>
        </authorList>
    </citation>
    <scope>NUCLEOTIDE SEQUENCE [LARGE SCALE GENOMIC DNA]</scope>
    <source>
        <strain evidence="12 13">FWC-SCC2</strain>
    </source>
</reference>
<dbReference type="SUPFAM" id="SSF51182">
    <property type="entry name" value="RmlC-like cupins"/>
    <property type="match status" value="1"/>
</dbReference>
<dbReference type="InterPro" id="IPR001538">
    <property type="entry name" value="Man6P_isomerase-2_C"/>
</dbReference>
<evidence type="ECO:0000313" key="12">
    <source>
        <dbReference type="EMBL" id="TAJ43253.1"/>
    </source>
</evidence>
<dbReference type="InterPro" id="IPR054566">
    <property type="entry name" value="ManC/GMP-like_b-helix"/>
</dbReference>
<dbReference type="SUPFAM" id="SSF53448">
    <property type="entry name" value="Nucleotide-diphospho-sugar transferases"/>
    <property type="match status" value="1"/>
</dbReference>
<dbReference type="EC" id="2.7.7.13" evidence="2"/>
<sequence>MKTLILAGGSGTRLFPLSRSHFPKQYLQYFDGESLFQKTVRRALLTSDPDEIAVVTSNAHRFLAADQMAGIGMKGRILVEPTAKSTLPAVLFGVNSLMDGDEDTRVAVLPSDHLIEEGDAYIHALKRAEHLSQDHLVAFGIVPSSPHTGYGYIQPAEEVPGGYRVGRFTEKPDQETAQQFIADGCFWNAGMFLFSAHLLFSECRRCSPDVAAAFERPVDEAYRLTPAISIDYGLMERTDHAAVVPLPCMWSDVGSFDALSTVLPSDSNGNTVHGEYLGIDGKNNLVFSNRLVATIGVSEMAIVDTRDVLLVCPKAEAQRVGEVVNTLRAEGDGRCDLHTTVYRPWGSYSVLEEGPSFCIKRITVLPGRRLSLQLHHHRSEHWVVVRGTALVSNNGETSFIRPGESTYVPAGVRHRLENPGIIPLEVIEVQNGEHITEDDIVRFEDDFSRKEPERKPVVLSSYVAQ</sequence>
<evidence type="ECO:0000256" key="4">
    <source>
        <dbReference type="ARBA" id="ARBA00022695"/>
    </source>
</evidence>
<dbReference type="Gene3D" id="3.90.550.10">
    <property type="entry name" value="Spore Coat Polysaccharide Biosynthesis Protein SpsA, Chain A"/>
    <property type="match status" value="1"/>
</dbReference>
<dbReference type="InterPro" id="IPR014710">
    <property type="entry name" value="RmlC-like_jellyroll"/>
</dbReference>
<evidence type="ECO:0000259" key="9">
    <source>
        <dbReference type="Pfam" id="PF00483"/>
    </source>
</evidence>
<comment type="catalytic activity">
    <reaction evidence="7">
        <text>alpha-D-mannose 1-phosphate + GTP + H(+) = GDP-alpha-D-mannose + diphosphate</text>
        <dbReference type="Rhea" id="RHEA:15229"/>
        <dbReference type="ChEBI" id="CHEBI:15378"/>
        <dbReference type="ChEBI" id="CHEBI:33019"/>
        <dbReference type="ChEBI" id="CHEBI:37565"/>
        <dbReference type="ChEBI" id="CHEBI:57527"/>
        <dbReference type="ChEBI" id="CHEBI:58409"/>
        <dbReference type="EC" id="2.7.7.13"/>
    </reaction>
</comment>
<feature type="domain" description="Nucleotidyl transferase" evidence="9">
    <location>
        <begin position="2"/>
        <end position="262"/>
    </location>
</feature>
<dbReference type="InterPro" id="IPR049577">
    <property type="entry name" value="GMPP_N"/>
</dbReference>
<dbReference type="PANTHER" id="PTHR46390">
    <property type="entry name" value="MANNOSE-1-PHOSPHATE GUANYLYLTRANSFERASE"/>
    <property type="match status" value="1"/>
</dbReference>
<dbReference type="GO" id="GO:0000271">
    <property type="term" value="P:polysaccharide biosynthetic process"/>
    <property type="evidence" value="ECO:0007669"/>
    <property type="project" value="InterPro"/>
</dbReference>
<comment type="caution">
    <text evidence="12">The sequence shown here is derived from an EMBL/GenBank/DDBJ whole genome shotgun (WGS) entry which is preliminary data.</text>
</comment>
<dbReference type="CDD" id="cd02213">
    <property type="entry name" value="cupin_PMI_typeII_C"/>
    <property type="match status" value="1"/>
</dbReference>
<dbReference type="GO" id="GO:0004475">
    <property type="term" value="F:mannose-1-phosphate guanylyltransferase (GTP) activity"/>
    <property type="evidence" value="ECO:0007669"/>
    <property type="project" value="UniProtKB-EC"/>
</dbReference>
<dbReference type="InterPro" id="IPR051161">
    <property type="entry name" value="Mannose-6P_isomerase_type2"/>
</dbReference>
<evidence type="ECO:0000259" key="11">
    <source>
        <dbReference type="Pfam" id="PF22640"/>
    </source>
</evidence>
<evidence type="ECO:0000256" key="5">
    <source>
        <dbReference type="ARBA" id="ARBA00022741"/>
    </source>
</evidence>
<dbReference type="Pfam" id="PF00483">
    <property type="entry name" value="NTP_transferase"/>
    <property type="match status" value="1"/>
</dbReference>
<accession>A0A483CSB4</accession>
<dbReference type="FunFam" id="2.60.120.10:FF:000032">
    <property type="entry name" value="Mannose-1-phosphate guanylyltransferase/mannose-6-phosphate isomerase"/>
    <property type="match status" value="1"/>
</dbReference>